<organism evidence="1 2">
    <name type="scientific">Pseudomonas hamedanensis</name>
    <dbReference type="NCBI Taxonomy" id="2745504"/>
    <lineage>
        <taxon>Bacteria</taxon>
        <taxon>Pseudomonadati</taxon>
        <taxon>Pseudomonadota</taxon>
        <taxon>Gammaproteobacteria</taxon>
        <taxon>Pseudomonadales</taxon>
        <taxon>Pseudomonadaceae</taxon>
        <taxon>Pseudomonas</taxon>
    </lineage>
</organism>
<accession>A0A9E6P505</accession>
<evidence type="ECO:0000313" key="2">
    <source>
        <dbReference type="Proteomes" id="UP000631521"/>
    </source>
</evidence>
<dbReference type="EMBL" id="CP077091">
    <property type="protein sequence ID" value="QXI19998.1"/>
    <property type="molecule type" value="Genomic_DNA"/>
</dbReference>
<evidence type="ECO:0000313" key="1">
    <source>
        <dbReference type="EMBL" id="QXI19998.1"/>
    </source>
</evidence>
<reference evidence="1 2" key="2">
    <citation type="journal article" date="2021" name="Microorganisms">
        <title>The Ever-Expanding Pseudomonas Genus: Description of 43 New Species and Partition of the Pseudomonas putida Group.</title>
        <authorList>
            <person name="Girard L."/>
            <person name="Lood C."/>
            <person name="Hofte M."/>
            <person name="Vandamme P."/>
            <person name="Rokni-Zadeh H."/>
            <person name="van Noort V."/>
            <person name="Lavigne R."/>
            <person name="De Mot R."/>
        </authorList>
    </citation>
    <scope>NUCLEOTIDE SEQUENCE [LARGE SCALE GENOMIC DNA]</scope>
    <source>
        <strain evidence="1 2">SWRI65</strain>
    </source>
</reference>
<reference evidence="1 2" key="1">
    <citation type="journal article" date="2020" name="Microorganisms">
        <title>Reliable Identification of Environmental Pseudomonas Isolates Using the rpoD Gene.</title>
        <authorList>
            <consortium name="The Broad Institute Genome Sequencing Platform"/>
            <person name="Girard L."/>
            <person name="Lood C."/>
            <person name="Rokni-Zadeh H."/>
            <person name="van Noort V."/>
            <person name="Lavigne R."/>
            <person name="De Mot R."/>
        </authorList>
    </citation>
    <scope>NUCLEOTIDE SEQUENCE [LARGE SCALE GENOMIC DNA]</scope>
    <source>
        <strain evidence="1 2">SWRI65</strain>
    </source>
</reference>
<dbReference type="AlphaFoldDB" id="A0A9E6P505"/>
<gene>
    <name evidence="1" type="ORF">HU739_014830</name>
</gene>
<dbReference type="Proteomes" id="UP000631521">
    <property type="component" value="Chromosome"/>
</dbReference>
<sequence>MPSADVEGFRTFKGRRYVDLNDGRVVQVAQDPDTGLYRARLPSELTPSGPTLIRDRDSRRWRSMNDNDAIAPLTGTRLQAFVTDLDFSTATADSDGVFHHDGKLYVVIDNRGYQVLQDLDASTPAQKVWRIARSPDPVAADSSNVYHASRIGQTLAITRNPAHIWVAAHPGLNGGMRRNPQPQVSVAELQIMYTAMAAAHGDLKHSAARYNTLFAESRQQAEGSDAKTAALVAVEIQLIKHVKLQTTFVQSFIDNKDGLIRVKTRALYNEELHTFQLERVEYLNRLMAVMDLRIRPTVTALTADNFKKIITHMNKKLKLLEDRQGVIDQLSKAAPRTSFQFDEDFNAVPGFDLVNRNKLTAYLCLLSDNPENPPAKGMQTLLAIDLFANDLNNIAEPQQPMALMLADSQIRAEKQHFASLLSSASPENAGYIKEIISLIEPFEQRIDSKLSDIFATFRRRGEPLSLDQDIDFDFVPRQTLSTETATPAPARKVFRTRQHGLYKVLVGEKEVAADGNITVKVADPFRPDGQPQRYEKRQGEWLPVRPQTAETPKPLLVAQAHRLLSDVAGHLAEAKTRESRHDNPTDILEYLGKAADRLSEHAHQLAHHPEAAADAELTSLTDRLRSAGDSLSAEGQRVLVRMYKNRDVLDIMRLNYLLDHAALSVTCTVERKQIGKGRDKSFLDVYSISDRADDAPLWEAHFHYDKHDSLALNFTVKGGHLKTLEQAGRGASSQRRDEQAGLPHVAIWRETIDGRTARKIFDLAT</sequence>
<proteinExistence type="predicted"/>
<protein>
    <submittedName>
        <fullName evidence="1">Uncharacterized protein</fullName>
    </submittedName>
</protein>
<name>A0A9E6P505_9PSED</name>
<keyword evidence="2" id="KW-1185">Reference proteome</keyword>
<dbReference type="KEGG" id="phv:HU739_014830"/>